<sequence>MTLLLQKCIRVELRKDPIFNASSSLEIFLSVLESVIYPFKGNLILLDFHLVDVQTTCYQRNSSMRNQLMSVFCQSLREFTLTALSCNSYCIIIVATRWQKIDNALKMTGR</sequence>
<accession>C8Z518</accession>
<evidence type="ECO:0000313" key="1">
    <source>
        <dbReference type="EMBL" id="CAY78607.1"/>
    </source>
</evidence>
<dbReference type="EMBL" id="FN393063">
    <property type="protein sequence ID" value="CAY78607.1"/>
    <property type="molecule type" value="Genomic_DNA"/>
</dbReference>
<evidence type="ECO:0000313" key="2">
    <source>
        <dbReference type="Proteomes" id="UP000000286"/>
    </source>
</evidence>
<name>C8Z518_YEAS8</name>
<reference evidence="1 2" key="1">
    <citation type="journal article" date="2009" name="Proc. Natl. Acad. Sci. U.S.A.">
        <title>Eukaryote-to-eukaryote gene transfer events revealed by the genome sequence of the wine yeast Saccharomyces cerevisiae EC1118.</title>
        <authorList>
            <person name="Novo M."/>
            <person name="Bigey F."/>
            <person name="Beyne E."/>
            <person name="Galeote V."/>
            <person name="Gavory F."/>
            <person name="Mallet S."/>
            <person name="Cambot B."/>
            <person name="Legras J.L."/>
            <person name="Wincker P."/>
            <person name="Casaregola S."/>
            <person name="Dequin S."/>
        </authorList>
    </citation>
    <scope>NUCLEOTIDE SEQUENCE [LARGE SCALE GENOMIC DNA]</scope>
    <source>
        <strain evidence="2">Lalvin EC1118 / Prise de mousse</strain>
    </source>
</reference>
<gene>
    <name evidence="1" type="ORF">EC1118_1D0_3532g</name>
</gene>
<organism evidence="1 2">
    <name type="scientific">Saccharomyces cerevisiae (strain Lalvin EC1118 / Prise de mousse)</name>
    <name type="common">Baker's yeast</name>
    <dbReference type="NCBI Taxonomy" id="643680"/>
    <lineage>
        <taxon>Eukaryota</taxon>
        <taxon>Fungi</taxon>
        <taxon>Dikarya</taxon>
        <taxon>Ascomycota</taxon>
        <taxon>Saccharomycotina</taxon>
        <taxon>Saccharomycetes</taxon>
        <taxon>Saccharomycetales</taxon>
        <taxon>Saccharomycetaceae</taxon>
        <taxon>Saccharomyces</taxon>
    </lineage>
</organism>
<dbReference type="AlphaFoldDB" id="C8Z518"/>
<dbReference type="HOGENOM" id="CLU_2173010_0_0_1"/>
<dbReference type="Proteomes" id="UP000000286">
    <property type="component" value="Chromosome IV"/>
</dbReference>
<proteinExistence type="predicted"/>
<protein>
    <submittedName>
        <fullName evidence="1">EC1118_1D0_3532p</fullName>
    </submittedName>
</protein>